<dbReference type="EMBL" id="HE965804">
    <property type="protein sequence ID" value="CCJ51901.1"/>
    <property type="molecule type" value="Genomic_DNA"/>
</dbReference>
<dbReference type="Proteomes" id="UP000008035">
    <property type="component" value="Plasmid BPP5P1"/>
</dbReference>
<dbReference type="KEGG" id="bpar:BN117_p10"/>
<geneLocation type="plasmid" evidence="1 2">
    <name>BPP5P1</name>
</geneLocation>
<evidence type="ECO:0000313" key="2">
    <source>
        <dbReference type="Proteomes" id="UP000008035"/>
    </source>
</evidence>
<dbReference type="HOGENOM" id="CLU_171821_0_0_4"/>
<name>K0MBT4_BORPB</name>
<organism evidence="1 2">
    <name type="scientific">Bordetella parapertussis (strain Bpp5)</name>
    <dbReference type="NCBI Taxonomy" id="1208660"/>
    <lineage>
        <taxon>Bacteria</taxon>
        <taxon>Pseudomonadati</taxon>
        <taxon>Pseudomonadota</taxon>
        <taxon>Betaproteobacteria</taxon>
        <taxon>Burkholderiales</taxon>
        <taxon>Alcaligenaceae</taxon>
        <taxon>Bordetella</taxon>
    </lineage>
</organism>
<dbReference type="RefSeq" id="WP_015042070.1">
    <property type="nucleotide sequence ID" value="NC_018830.1"/>
</dbReference>
<reference evidence="1 2" key="1">
    <citation type="journal article" date="2012" name="BMC Genomics">
        <title>Comparative genomics of the classical Bordetella subspecies: the evolution and exchange of virulence-associated diversity amongst closely related pathogens.</title>
        <authorList>
            <person name="Park J."/>
            <person name="Zhang Y."/>
            <person name="Buboltz A.M."/>
            <person name="Zhang X."/>
            <person name="Schuster S.C."/>
            <person name="Ahuja U."/>
            <person name="Liu M."/>
            <person name="Miller J.F."/>
            <person name="Sebaihia M."/>
            <person name="Bentley S.D."/>
            <person name="Parkhill J."/>
            <person name="Harvill E.T."/>
        </authorList>
    </citation>
    <scope>NUCLEOTIDE SEQUENCE [LARGE SCALE GENOMIC DNA]</scope>
    <source>
        <strain evidence="1 2">Bpp5</strain>
        <plasmid evidence="2">Plasmid BPP5P1</plasmid>
    </source>
</reference>
<accession>K0MBT4</accession>
<evidence type="ECO:0000313" key="1">
    <source>
        <dbReference type="EMBL" id="CCJ51901.1"/>
    </source>
</evidence>
<keyword evidence="1" id="KW-0614">Plasmid</keyword>
<sequence length="123" mass="13434">MALAEPIKLRISPEKHAQYEDEAARRGKPLGTYLRERLEAGDSVRDELAAMRRELASLHHAVEDLAAAGQRPADGDGQGATAVQIETLLLLRAIAGPDRMTTIRGELKRLGVQTWTPEEAQIG</sequence>
<protein>
    <submittedName>
        <fullName evidence="1">Mobilisation protein</fullName>
    </submittedName>
</protein>
<gene>
    <name evidence="1" type="primary">trwA</name>
    <name evidence="1" type="ordered locus">BN117_p10</name>
</gene>
<proteinExistence type="predicted"/>
<dbReference type="PATRIC" id="fig|1208660.3.peg.4807"/>
<dbReference type="AlphaFoldDB" id="K0MBT4"/>